<dbReference type="Proteomes" id="UP000321379">
    <property type="component" value="Unassembled WGS sequence"/>
</dbReference>
<keyword evidence="2" id="KW-0186">Copper</keyword>
<evidence type="ECO:0000313" key="7">
    <source>
        <dbReference type="Proteomes" id="UP000321379"/>
    </source>
</evidence>
<dbReference type="SUPFAM" id="SSF81296">
    <property type="entry name" value="E set domains"/>
    <property type="match status" value="1"/>
</dbReference>
<evidence type="ECO:0000256" key="4">
    <source>
        <dbReference type="SAM" id="SignalP"/>
    </source>
</evidence>
<dbReference type="RefSeq" id="WP_147782987.1">
    <property type="nucleotide sequence ID" value="NZ_VRMG01000005.1"/>
</dbReference>
<name>A0A5C8UTY5_9MICO</name>
<feature type="signal peptide" evidence="4">
    <location>
        <begin position="1"/>
        <end position="22"/>
    </location>
</feature>
<feature type="domain" description="CopC" evidence="5">
    <location>
        <begin position="23"/>
        <end position="119"/>
    </location>
</feature>
<feature type="chain" id="PRO_5022949619" evidence="4">
    <location>
        <begin position="23"/>
        <end position="197"/>
    </location>
</feature>
<evidence type="ECO:0000256" key="1">
    <source>
        <dbReference type="ARBA" id="ARBA00022729"/>
    </source>
</evidence>
<dbReference type="InterPro" id="IPR007348">
    <property type="entry name" value="CopC_dom"/>
</dbReference>
<dbReference type="GO" id="GO:0046688">
    <property type="term" value="P:response to copper ion"/>
    <property type="evidence" value="ECO:0007669"/>
    <property type="project" value="InterPro"/>
</dbReference>
<feature type="transmembrane region" description="Helical" evidence="3">
    <location>
        <begin position="166"/>
        <end position="187"/>
    </location>
</feature>
<keyword evidence="7" id="KW-1185">Reference proteome</keyword>
<keyword evidence="3" id="KW-0812">Transmembrane</keyword>
<dbReference type="GO" id="GO:0005507">
    <property type="term" value="F:copper ion binding"/>
    <property type="evidence" value="ECO:0007669"/>
    <property type="project" value="InterPro"/>
</dbReference>
<evidence type="ECO:0000256" key="2">
    <source>
        <dbReference type="ARBA" id="ARBA00023008"/>
    </source>
</evidence>
<keyword evidence="3" id="KW-1133">Transmembrane helix</keyword>
<protein>
    <submittedName>
        <fullName evidence="6">Copper resistance protein CopC</fullName>
    </submittedName>
</protein>
<dbReference type="Pfam" id="PF04234">
    <property type="entry name" value="CopC"/>
    <property type="match status" value="1"/>
</dbReference>
<evidence type="ECO:0000313" key="6">
    <source>
        <dbReference type="EMBL" id="TXN31400.1"/>
    </source>
</evidence>
<comment type="caution">
    <text evidence="6">The sequence shown here is derived from an EMBL/GenBank/DDBJ whole genome shotgun (WGS) entry which is preliminary data.</text>
</comment>
<gene>
    <name evidence="6" type="ORF">FVP33_07575</name>
</gene>
<sequence length="197" mass="19832">MAGFGTLVAVGAVLGIAAPAQAHNYPIATTPTANETLTELPPKFSVTTNGTLLDIEGNDAGFALQVRDSAGRYYGDGCVSVDGPTLATDAALGAAGRYTITWQAISTDAHTVSDSFEFTWQPPAGFTPSPGSAKVPDCHGKLKPNGTGAPIGASRAASVDEGTLQAVLWIGGAVLAVGAAVIVTVLATSRRKPGPKA</sequence>
<keyword evidence="1 4" id="KW-0732">Signal</keyword>
<accession>A0A5C8UTY5</accession>
<dbReference type="InterPro" id="IPR014756">
    <property type="entry name" value="Ig_E-set"/>
</dbReference>
<dbReference type="Gene3D" id="2.60.40.1220">
    <property type="match status" value="1"/>
</dbReference>
<keyword evidence="3" id="KW-0472">Membrane</keyword>
<reference evidence="6 7" key="1">
    <citation type="submission" date="2019-08" db="EMBL/GenBank/DDBJ databases">
        <title>Bacterial whole genome sequence for Glaciihabitans sp. CHu50b-6-2.</title>
        <authorList>
            <person name="Jin L."/>
        </authorList>
    </citation>
    <scope>NUCLEOTIDE SEQUENCE [LARGE SCALE GENOMIC DNA]</scope>
    <source>
        <strain evidence="6 7">CHu50b-6-2</strain>
    </source>
</reference>
<dbReference type="EMBL" id="VRMG01000005">
    <property type="protein sequence ID" value="TXN31400.1"/>
    <property type="molecule type" value="Genomic_DNA"/>
</dbReference>
<dbReference type="InterPro" id="IPR014755">
    <property type="entry name" value="Cu-Rt/internalin_Ig-like"/>
</dbReference>
<proteinExistence type="predicted"/>
<evidence type="ECO:0000256" key="3">
    <source>
        <dbReference type="SAM" id="Phobius"/>
    </source>
</evidence>
<dbReference type="AlphaFoldDB" id="A0A5C8UTY5"/>
<organism evidence="6 7">
    <name type="scientific">Lacisediminihabitans profunda</name>
    <dbReference type="NCBI Taxonomy" id="2594790"/>
    <lineage>
        <taxon>Bacteria</taxon>
        <taxon>Bacillati</taxon>
        <taxon>Actinomycetota</taxon>
        <taxon>Actinomycetes</taxon>
        <taxon>Micrococcales</taxon>
        <taxon>Microbacteriaceae</taxon>
        <taxon>Lacisediminihabitans</taxon>
    </lineage>
</organism>
<dbReference type="GO" id="GO:0042597">
    <property type="term" value="C:periplasmic space"/>
    <property type="evidence" value="ECO:0007669"/>
    <property type="project" value="InterPro"/>
</dbReference>
<evidence type="ECO:0000259" key="5">
    <source>
        <dbReference type="Pfam" id="PF04234"/>
    </source>
</evidence>